<dbReference type="HAMAP" id="MF_00316">
    <property type="entry name" value="MobA"/>
    <property type="match status" value="1"/>
</dbReference>
<comment type="cofactor">
    <cofactor evidence="8">
        <name>Mg(2+)</name>
        <dbReference type="ChEBI" id="CHEBI:18420"/>
    </cofactor>
</comment>
<accession>A0ABV9C3X6</accession>
<evidence type="ECO:0000256" key="1">
    <source>
        <dbReference type="ARBA" id="ARBA00022490"/>
    </source>
</evidence>
<sequence length="201" mass="21966">MNGQSKVPPLYGLLLTGGASRRMQQDKAALAYRGEPQLLRAWRLLQAVTERAFVSARDTQRDDPLRAGLPLILDRYEAIGPAAGILSAQDEYPEAAWLVLACDLPLLDTATLQLLVTRRDPAVAATAFASSHDGLPEPLCAIWEPASHGLLRQRYESGSYCPRKALMQSSARLLPTPGAALDNVNTPEEREAMQHRLETLA</sequence>
<dbReference type="EMBL" id="JBHSGA010000017">
    <property type="protein sequence ID" value="MFC4527209.1"/>
    <property type="molecule type" value="Genomic_DNA"/>
</dbReference>
<dbReference type="RefSeq" id="WP_266149156.1">
    <property type="nucleotide sequence ID" value="NZ_CP064028.1"/>
</dbReference>
<evidence type="ECO:0000256" key="3">
    <source>
        <dbReference type="ARBA" id="ARBA00022723"/>
    </source>
</evidence>
<dbReference type="InterPro" id="IPR029044">
    <property type="entry name" value="Nucleotide-diphossugar_trans"/>
</dbReference>
<keyword evidence="4 8" id="KW-0547">Nucleotide-binding</keyword>
<dbReference type="GO" id="GO:0016740">
    <property type="term" value="F:transferase activity"/>
    <property type="evidence" value="ECO:0007669"/>
    <property type="project" value="UniProtKB-KW"/>
</dbReference>
<comment type="caution">
    <text evidence="10">The sequence shown here is derived from an EMBL/GenBank/DDBJ whole genome shotgun (WGS) entry which is preliminary data.</text>
</comment>
<feature type="binding site" evidence="8">
    <location>
        <begin position="15"/>
        <end position="17"/>
    </location>
    <ligand>
        <name>GTP</name>
        <dbReference type="ChEBI" id="CHEBI:37565"/>
    </ligand>
</feature>
<protein>
    <recommendedName>
        <fullName evidence="8">Molybdenum cofactor guanylyltransferase</fullName>
        <shortName evidence="8">MoCo guanylyltransferase</shortName>
        <ecNumber evidence="8">2.7.7.77</ecNumber>
    </recommendedName>
    <alternativeName>
        <fullName evidence="8">GTP:molybdopterin guanylyltransferase</fullName>
    </alternativeName>
    <alternativeName>
        <fullName evidence="8">Mo-MPT guanylyltransferase</fullName>
    </alternativeName>
    <alternativeName>
        <fullName evidence="8">Molybdopterin guanylyltransferase</fullName>
    </alternativeName>
    <alternativeName>
        <fullName evidence="8">Molybdopterin-guanine dinucleotide synthase</fullName>
        <shortName evidence="8">MGD synthase</shortName>
    </alternativeName>
</protein>
<evidence type="ECO:0000256" key="7">
    <source>
        <dbReference type="ARBA" id="ARBA00023150"/>
    </source>
</evidence>
<dbReference type="Proteomes" id="UP001595961">
    <property type="component" value="Unassembled WGS sequence"/>
</dbReference>
<dbReference type="PANTHER" id="PTHR19136:SF81">
    <property type="entry name" value="MOLYBDENUM COFACTOR GUANYLYLTRANSFERASE"/>
    <property type="match status" value="1"/>
</dbReference>
<name>A0ABV9C3X6_9GAMM</name>
<evidence type="ECO:0000259" key="9">
    <source>
        <dbReference type="Pfam" id="PF12804"/>
    </source>
</evidence>
<comment type="catalytic activity">
    <reaction evidence="8">
        <text>Mo-molybdopterin + GTP + H(+) = Mo-molybdopterin guanine dinucleotide + diphosphate</text>
        <dbReference type="Rhea" id="RHEA:34243"/>
        <dbReference type="ChEBI" id="CHEBI:15378"/>
        <dbReference type="ChEBI" id="CHEBI:33019"/>
        <dbReference type="ChEBI" id="CHEBI:37565"/>
        <dbReference type="ChEBI" id="CHEBI:71302"/>
        <dbReference type="ChEBI" id="CHEBI:71310"/>
        <dbReference type="EC" id="2.7.7.77"/>
    </reaction>
</comment>
<dbReference type="InterPro" id="IPR013482">
    <property type="entry name" value="Molybde_CF_guanTrfase"/>
</dbReference>
<dbReference type="CDD" id="cd02503">
    <property type="entry name" value="MobA"/>
    <property type="match status" value="1"/>
</dbReference>
<dbReference type="EC" id="2.7.7.77" evidence="8"/>
<dbReference type="PANTHER" id="PTHR19136">
    <property type="entry name" value="MOLYBDENUM COFACTOR GUANYLYLTRANSFERASE"/>
    <property type="match status" value="1"/>
</dbReference>
<dbReference type="Pfam" id="PF12804">
    <property type="entry name" value="NTP_transf_3"/>
    <property type="match status" value="1"/>
</dbReference>
<comment type="domain">
    <text evidence="8">The N-terminal domain determines nucleotide recognition and specific binding, while the C-terminal domain determines the specific binding to the target protein.</text>
</comment>
<keyword evidence="2 8" id="KW-0808">Transferase</keyword>
<dbReference type="InterPro" id="IPR025877">
    <property type="entry name" value="MobA-like_NTP_Trfase"/>
</dbReference>
<comment type="similarity">
    <text evidence="8">Belongs to the MobA family.</text>
</comment>
<feature type="binding site" evidence="8">
    <location>
        <position position="27"/>
    </location>
    <ligand>
        <name>GTP</name>
        <dbReference type="ChEBI" id="CHEBI:37565"/>
    </ligand>
</feature>
<evidence type="ECO:0000313" key="11">
    <source>
        <dbReference type="Proteomes" id="UP001595961"/>
    </source>
</evidence>
<feature type="domain" description="MobA-like NTP transferase" evidence="9">
    <location>
        <begin position="12"/>
        <end position="153"/>
    </location>
</feature>
<feature type="binding site" evidence="8">
    <location>
        <position position="74"/>
    </location>
    <ligand>
        <name>GTP</name>
        <dbReference type="ChEBI" id="CHEBI:37565"/>
    </ligand>
</feature>
<organism evidence="10 11">
    <name type="scientific">Dyella halodurans</name>
    <dbReference type="NCBI Taxonomy" id="1920171"/>
    <lineage>
        <taxon>Bacteria</taxon>
        <taxon>Pseudomonadati</taxon>
        <taxon>Pseudomonadota</taxon>
        <taxon>Gammaproteobacteria</taxon>
        <taxon>Lysobacterales</taxon>
        <taxon>Rhodanobacteraceae</taxon>
        <taxon>Dyella</taxon>
    </lineage>
</organism>
<dbReference type="SUPFAM" id="SSF53448">
    <property type="entry name" value="Nucleotide-diphospho-sugar transferases"/>
    <property type="match status" value="1"/>
</dbReference>
<comment type="subcellular location">
    <subcellularLocation>
        <location evidence="8">Cytoplasm</location>
    </subcellularLocation>
</comment>
<evidence type="ECO:0000256" key="6">
    <source>
        <dbReference type="ARBA" id="ARBA00023134"/>
    </source>
</evidence>
<comment type="function">
    <text evidence="8">Transfers a GMP moiety from GTP to Mo-molybdopterin (Mo-MPT) cofactor (Moco or molybdenum cofactor) to form Mo-molybdopterin guanine dinucleotide (Mo-MGD) cofactor.</text>
</comment>
<keyword evidence="5 8" id="KW-0460">Magnesium</keyword>
<reference evidence="11" key="1">
    <citation type="journal article" date="2019" name="Int. J. Syst. Evol. Microbiol.">
        <title>The Global Catalogue of Microorganisms (GCM) 10K type strain sequencing project: providing services to taxonomists for standard genome sequencing and annotation.</title>
        <authorList>
            <consortium name="The Broad Institute Genomics Platform"/>
            <consortium name="The Broad Institute Genome Sequencing Center for Infectious Disease"/>
            <person name="Wu L."/>
            <person name="Ma J."/>
        </authorList>
    </citation>
    <scope>NUCLEOTIDE SEQUENCE [LARGE SCALE GENOMIC DNA]</scope>
    <source>
        <strain evidence="11">CCM 4481</strain>
    </source>
</reference>
<comment type="caution">
    <text evidence="8">Lacks conserved residue(s) required for the propagation of feature annotation.</text>
</comment>
<dbReference type="Gene3D" id="3.90.550.10">
    <property type="entry name" value="Spore Coat Polysaccharide Biosynthesis Protein SpsA, Chain A"/>
    <property type="match status" value="1"/>
</dbReference>
<feature type="binding site" evidence="8">
    <location>
        <position position="103"/>
    </location>
    <ligand>
        <name>Mg(2+)</name>
        <dbReference type="ChEBI" id="CHEBI:18420"/>
    </ligand>
</feature>
<comment type="subunit">
    <text evidence="8">Monomer.</text>
</comment>
<evidence type="ECO:0000256" key="8">
    <source>
        <dbReference type="HAMAP-Rule" id="MF_00316"/>
    </source>
</evidence>
<feature type="binding site" evidence="8">
    <location>
        <position position="103"/>
    </location>
    <ligand>
        <name>GTP</name>
        <dbReference type="ChEBI" id="CHEBI:37565"/>
    </ligand>
</feature>
<evidence type="ECO:0000256" key="4">
    <source>
        <dbReference type="ARBA" id="ARBA00022741"/>
    </source>
</evidence>
<gene>
    <name evidence="8" type="primary">mobA</name>
    <name evidence="10" type="ORF">ACFO5W_11255</name>
</gene>
<proteinExistence type="inferred from homology"/>
<keyword evidence="7 8" id="KW-0501">Molybdenum cofactor biosynthesis</keyword>
<evidence type="ECO:0000256" key="5">
    <source>
        <dbReference type="ARBA" id="ARBA00022842"/>
    </source>
</evidence>
<keyword evidence="11" id="KW-1185">Reference proteome</keyword>
<keyword evidence="1 8" id="KW-0963">Cytoplasm</keyword>
<keyword evidence="6 8" id="KW-0342">GTP-binding</keyword>
<keyword evidence="3 8" id="KW-0479">Metal-binding</keyword>
<evidence type="ECO:0000313" key="10">
    <source>
        <dbReference type="EMBL" id="MFC4527209.1"/>
    </source>
</evidence>
<evidence type="ECO:0000256" key="2">
    <source>
        <dbReference type="ARBA" id="ARBA00022679"/>
    </source>
</evidence>